<dbReference type="EMBL" id="JAEPRC010000089">
    <property type="protein sequence ID" value="KAG2209886.1"/>
    <property type="molecule type" value="Genomic_DNA"/>
</dbReference>
<sequence>MRRYAAVSNAKFNEDKSEAFSLNGRLSLAWQAQLLIMNIQVYHYQGSSNAFRCLGLYFAYTPAQRAQIEEMLLSSVRQQCHIYGQRQLSILDALNAVYVLNTLYYHFIFELFDYFDYAGLSVLEVVSLNTLLQLPLHKLLSGIPEDHWFYRHTKLSGDKFMIYDSIQQCLQLRVAHEFTAIPRLCRTLFENILVHQTVKLNPCVWTHILNHPLLVQTDWPQHQIIQQIAQLDVWSSFSAIEFRKSQQEILRKGPKFSNKMVKLPWTTAMHPSARIVLYRAVSKCIPYKFYLVNFGAVSNNVCSFCGYGVDALRHFIIDCPVKWSLWQDSLKIYYPHYPITKEILYGSIRYLHLPNFVTDKSKYISVLFTTFWQMWNLYWLHGDRNPEVLDLSSISQFSSRAVCHIDKLIPSH</sequence>
<accession>A0A8H7V4J0</accession>
<organism evidence="2 3">
    <name type="scientific">Mucor plumbeus</name>
    <dbReference type="NCBI Taxonomy" id="97098"/>
    <lineage>
        <taxon>Eukaryota</taxon>
        <taxon>Fungi</taxon>
        <taxon>Fungi incertae sedis</taxon>
        <taxon>Mucoromycota</taxon>
        <taxon>Mucoromycotina</taxon>
        <taxon>Mucoromycetes</taxon>
        <taxon>Mucorales</taxon>
        <taxon>Mucorineae</taxon>
        <taxon>Mucoraceae</taxon>
        <taxon>Mucor</taxon>
    </lineage>
</organism>
<keyword evidence="3" id="KW-1185">Reference proteome</keyword>
<dbReference type="Pfam" id="PF13966">
    <property type="entry name" value="zf-RVT"/>
    <property type="match status" value="1"/>
</dbReference>
<protein>
    <recommendedName>
        <fullName evidence="1">Reverse transcriptase zinc-binding domain-containing protein</fullName>
    </recommendedName>
</protein>
<gene>
    <name evidence="2" type="ORF">INT46_005167</name>
</gene>
<name>A0A8H7V4J0_9FUNG</name>
<evidence type="ECO:0000259" key="1">
    <source>
        <dbReference type="Pfam" id="PF13966"/>
    </source>
</evidence>
<dbReference type="InterPro" id="IPR026960">
    <property type="entry name" value="RVT-Znf"/>
</dbReference>
<comment type="caution">
    <text evidence="2">The sequence shown here is derived from an EMBL/GenBank/DDBJ whole genome shotgun (WGS) entry which is preliminary data.</text>
</comment>
<evidence type="ECO:0000313" key="2">
    <source>
        <dbReference type="EMBL" id="KAG2209886.1"/>
    </source>
</evidence>
<proteinExistence type="predicted"/>
<evidence type="ECO:0000313" key="3">
    <source>
        <dbReference type="Proteomes" id="UP000650833"/>
    </source>
</evidence>
<reference evidence="2" key="1">
    <citation type="submission" date="2020-12" db="EMBL/GenBank/DDBJ databases">
        <title>Metabolic potential, ecology and presence of endohyphal bacteria is reflected in genomic diversity of Mucoromycotina.</title>
        <authorList>
            <person name="Muszewska A."/>
            <person name="Okrasinska A."/>
            <person name="Steczkiewicz K."/>
            <person name="Drgas O."/>
            <person name="Orlowska M."/>
            <person name="Perlinska-Lenart U."/>
            <person name="Aleksandrzak-Piekarczyk T."/>
            <person name="Szatraj K."/>
            <person name="Zielenkiewicz U."/>
            <person name="Pilsyk S."/>
            <person name="Malc E."/>
            <person name="Mieczkowski P."/>
            <person name="Kruszewska J.S."/>
            <person name="Biernat P."/>
            <person name="Pawlowska J."/>
        </authorList>
    </citation>
    <scope>NUCLEOTIDE SEQUENCE</scope>
    <source>
        <strain evidence="2">CBS 226.32</strain>
    </source>
</reference>
<feature type="domain" description="Reverse transcriptase zinc-binding" evidence="1">
    <location>
        <begin position="257"/>
        <end position="326"/>
    </location>
</feature>
<dbReference type="AlphaFoldDB" id="A0A8H7V4J0"/>
<dbReference type="OrthoDB" id="2287161at2759"/>
<dbReference type="Proteomes" id="UP000650833">
    <property type="component" value="Unassembled WGS sequence"/>
</dbReference>